<keyword evidence="2" id="KW-1003">Cell membrane</keyword>
<protein>
    <recommendedName>
        <fullName evidence="12">Cardiolipin synthase</fullName>
        <ecNumber evidence="12">2.7.8.-</ecNumber>
    </recommendedName>
</protein>
<evidence type="ECO:0000259" key="14">
    <source>
        <dbReference type="PROSITE" id="PS50035"/>
    </source>
</evidence>
<dbReference type="Gene3D" id="3.30.870.10">
    <property type="entry name" value="Endonuclease Chain A"/>
    <property type="match status" value="2"/>
</dbReference>
<gene>
    <name evidence="15" type="ORF">EDD42_0867</name>
</gene>
<dbReference type="EMBL" id="RKHL01000001">
    <property type="protein sequence ID" value="ROR80821.1"/>
    <property type="molecule type" value="Genomic_DNA"/>
</dbReference>
<dbReference type="Proteomes" id="UP000266915">
    <property type="component" value="Unassembled WGS sequence"/>
</dbReference>
<keyword evidence="8" id="KW-0443">Lipid metabolism</keyword>
<feature type="domain" description="PLD phosphodiesterase" evidence="14">
    <location>
        <begin position="399"/>
        <end position="426"/>
    </location>
</feature>
<dbReference type="Pfam" id="PF13091">
    <property type="entry name" value="PLDc_2"/>
    <property type="match status" value="2"/>
</dbReference>
<dbReference type="Pfam" id="PF13396">
    <property type="entry name" value="PLDc_N"/>
    <property type="match status" value="1"/>
</dbReference>
<dbReference type="InterPro" id="IPR022924">
    <property type="entry name" value="Cardiolipin_synthase"/>
</dbReference>
<keyword evidence="5 13" id="KW-0812">Transmembrane</keyword>
<sequence length="486" mass="54982">MTIEFSWNWLGITALVLDFIIRVIAVIVVPRNRRPTAGMAWLLAIFLIPYVGVLAFLLIGNPKLPRVRRRKQYDINVYIRQTTRDLVKANLTSNAPAWFRSVVTLNRNLGSMPLQGGNIASLIGDYEASIHAMADEVDRAEQFVHVEFYILTCDRTTKPFFDALERAVDRGVTVRVLLDHFASWRTPDYKHTLQRLTSMGAQWALMLPLQPFKGKFQRPDLRNHRKMVIVDGAVAFMGSQNMIDRSYNKPGNIKRGLQWQELMTRVEGPGVAGINTIFLSDWYSETGDVLSHEVGLLEARPVGDLELQVVPSGPGFDGDNNLKLFLTLIYAAQRRIVITSPYFVPDESLLAAVTTAVQRGVPVDLFVSEIGDQAMVWHAQRSYYEALLRAGVRIFQYPAPYILHAKHFTIDDDVAVIGSSNMDMRSFGLNLEVSLMVRGREFVQEMRGVEDGYREISKELTLAEWLKQPLRSTVLDNLARLTSALQ</sequence>
<keyword evidence="7 13" id="KW-1133">Transmembrane helix</keyword>
<evidence type="ECO:0000256" key="8">
    <source>
        <dbReference type="ARBA" id="ARBA00023098"/>
    </source>
</evidence>
<evidence type="ECO:0000256" key="9">
    <source>
        <dbReference type="ARBA" id="ARBA00023136"/>
    </source>
</evidence>
<keyword evidence="10" id="KW-0594">Phospholipid biosynthesis</keyword>
<feature type="domain" description="PLD phosphodiesterase" evidence="14">
    <location>
        <begin position="219"/>
        <end position="246"/>
    </location>
</feature>
<name>A0A3N2C008_9MICO</name>
<dbReference type="PROSITE" id="PS50035">
    <property type="entry name" value="PLD"/>
    <property type="match status" value="2"/>
</dbReference>
<keyword evidence="9 13" id="KW-0472">Membrane</keyword>
<organism evidence="15 16">
    <name type="scientific">Plantibacter flavus</name>
    <dbReference type="NCBI Taxonomy" id="150123"/>
    <lineage>
        <taxon>Bacteria</taxon>
        <taxon>Bacillati</taxon>
        <taxon>Actinomycetota</taxon>
        <taxon>Actinomycetes</taxon>
        <taxon>Micrococcales</taxon>
        <taxon>Microbacteriaceae</taxon>
        <taxon>Plantibacter</taxon>
    </lineage>
</organism>
<keyword evidence="11" id="KW-1208">Phospholipid metabolism</keyword>
<evidence type="ECO:0000256" key="6">
    <source>
        <dbReference type="ARBA" id="ARBA00022737"/>
    </source>
</evidence>
<dbReference type="PANTHER" id="PTHR21248:SF22">
    <property type="entry name" value="PHOSPHOLIPASE D"/>
    <property type="match status" value="1"/>
</dbReference>
<dbReference type="InterPro" id="IPR027379">
    <property type="entry name" value="CLS_N"/>
</dbReference>
<dbReference type="GO" id="GO:0008808">
    <property type="term" value="F:cardiolipin synthase activity"/>
    <property type="evidence" value="ECO:0007669"/>
    <property type="project" value="UniProtKB-UniRule"/>
</dbReference>
<dbReference type="SUPFAM" id="SSF56024">
    <property type="entry name" value="Phospholipase D/nuclease"/>
    <property type="match status" value="2"/>
</dbReference>
<dbReference type="CDD" id="cd09158">
    <property type="entry name" value="PLDc_EcCLS_like_2"/>
    <property type="match status" value="1"/>
</dbReference>
<dbReference type="GO" id="GO:0005886">
    <property type="term" value="C:plasma membrane"/>
    <property type="evidence" value="ECO:0007669"/>
    <property type="project" value="UniProtKB-SubCell"/>
</dbReference>
<proteinExistence type="predicted"/>
<dbReference type="EC" id="2.7.8.-" evidence="12"/>
<evidence type="ECO:0000256" key="1">
    <source>
        <dbReference type="ARBA" id="ARBA00004651"/>
    </source>
</evidence>
<keyword evidence="6" id="KW-0677">Repeat</keyword>
<evidence type="ECO:0000256" key="2">
    <source>
        <dbReference type="ARBA" id="ARBA00022475"/>
    </source>
</evidence>
<dbReference type="SMART" id="SM00155">
    <property type="entry name" value="PLDc"/>
    <property type="match status" value="2"/>
</dbReference>
<evidence type="ECO:0000256" key="10">
    <source>
        <dbReference type="ARBA" id="ARBA00023209"/>
    </source>
</evidence>
<keyword evidence="3" id="KW-0444">Lipid biosynthesis</keyword>
<dbReference type="NCBIfam" id="TIGR04265">
    <property type="entry name" value="bac_cardiolipin"/>
    <property type="match status" value="1"/>
</dbReference>
<dbReference type="PANTHER" id="PTHR21248">
    <property type="entry name" value="CARDIOLIPIN SYNTHASE"/>
    <property type="match status" value="1"/>
</dbReference>
<evidence type="ECO:0000256" key="13">
    <source>
        <dbReference type="SAM" id="Phobius"/>
    </source>
</evidence>
<comment type="caution">
    <text evidence="15">The sequence shown here is derived from an EMBL/GenBank/DDBJ whole genome shotgun (WGS) entry which is preliminary data.</text>
</comment>
<evidence type="ECO:0000256" key="7">
    <source>
        <dbReference type="ARBA" id="ARBA00022989"/>
    </source>
</evidence>
<evidence type="ECO:0000256" key="5">
    <source>
        <dbReference type="ARBA" id="ARBA00022692"/>
    </source>
</evidence>
<feature type="transmembrane region" description="Helical" evidence="13">
    <location>
        <begin position="41"/>
        <end position="60"/>
    </location>
</feature>
<keyword evidence="16" id="KW-1185">Reference proteome</keyword>
<dbReference type="InterPro" id="IPR025202">
    <property type="entry name" value="PLD-like_dom"/>
</dbReference>
<dbReference type="InterPro" id="IPR001736">
    <property type="entry name" value="PLipase_D/transphosphatidylase"/>
</dbReference>
<evidence type="ECO:0000256" key="4">
    <source>
        <dbReference type="ARBA" id="ARBA00022679"/>
    </source>
</evidence>
<evidence type="ECO:0000313" key="15">
    <source>
        <dbReference type="EMBL" id="ROR80821.1"/>
    </source>
</evidence>
<dbReference type="GO" id="GO:0032049">
    <property type="term" value="P:cardiolipin biosynthetic process"/>
    <property type="evidence" value="ECO:0007669"/>
    <property type="project" value="UniProtKB-UniRule"/>
</dbReference>
<evidence type="ECO:0000256" key="12">
    <source>
        <dbReference type="NCBIfam" id="TIGR04265"/>
    </source>
</evidence>
<evidence type="ECO:0000256" key="3">
    <source>
        <dbReference type="ARBA" id="ARBA00022516"/>
    </source>
</evidence>
<evidence type="ECO:0000256" key="11">
    <source>
        <dbReference type="ARBA" id="ARBA00023264"/>
    </source>
</evidence>
<accession>A0A3N2C008</accession>
<keyword evidence="4" id="KW-0808">Transferase</keyword>
<feature type="transmembrane region" description="Helical" evidence="13">
    <location>
        <begin position="6"/>
        <end position="29"/>
    </location>
</feature>
<reference evidence="15 16" key="1">
    <citation type="submission" date="2018-11" db="EMBL/GenBank/DDBJ databases">
        <title>Sequencing the genomes of 1000 actinobacteria strains.</title>
        <authorList>
            <person name="Klenk H.-P."/>
        </authorList>
    </citation>
    <scope>NUCLEOTIDE SEQUENCE [LARGE SCALE GENOMIC DNA]</scope>
    <source>
        <strain evidence="15 16">DSM 14012</strain>
    </source>
</reference>
<dbReference type="AlphaFoldDB" id="A0A3N2C008"/>
<evidence type="ECO:0000313" key="16">
    <source>
        <dbReference type="Proteomes" id="UP000266915"/>
    </source>
</evidence>
<comment type="subcellular location">
    <subcellularLocation>
        <location evidence="1">Cell membrane</location>
        <topology evidence="1">Multi-pass membrane protein</topology>
    </subcellularLocation>
</comment>